<evidence type="ECO:0000256" key="1">
    <source>
        <dbReference type="SAM" id="MobiDB-lite"/>
    </source>
</evidence>
<comment type="caution">
    <text evidence="2">The sequence shown here is derived from an EMBL/GenBank/DDBJ whole genome shotgun (WGS) entry which is preliminary data.</text>
</comment>
<feature type="compositionally biased region" description="Pro residues" evidence="1">
    <location>
        <begin position="47"/>
        <end position="57"/>
    </location>
</feature>
<feature type="compositionally biased region" description="Polar residues" evidence="1">
    <location>
        <begin position="58"/>
        <end position="77"/>
    </location>
</feature>
<dbReference type="AlphaFoldDB" id="A0AAV9H6F0"/>
<dbReference type="Proteomes" id="UP001321760">
    <property type="component" value="Unassembled WGS sequence"/>
</dbReference>
<keyword evidence="3" id="KW-1185">Reference proteome</keyword>
<organism evidence="2 3">
    <name type="scientific">Podospora aff. communis PSN243</name>
    <dbReference type="NCBI Taxonomy" id="3040156"/>
    <lineage>
        <taxon>Eukaryota</taxon>
        <taxon>Fungi</taxon>
        <taxon>Dikarya</taxon>
        <taxon>Ascomycota</taxon>
        <taxon>Pezizomycotina</taxon>
        <taxon>Sordariomycetes</taxon>
        <taxon>Sordariomycetidae</taxon>
        <taxon>Sordariales</taxon>
        <taxon>Podosporaceae</taxon>
        <taxon>Podospora</taxon>
    </lineage>
</organism>
<feature type="compositionally biased region" description="Low complexity" evidence="1">
    <location>
        <begin position="1"/>
        <end position="24"/>
    </location>
</feature>
<dbReference type="EMBL" id="MU865914">
    <property type="protein sequence ID" value="KAK4455484.1"/>
    <property type="molecule type" value="Genomic_DNA"/>
</dbReference>
<reference evidence="2" key="1">
    <citation type="journal article" date="2023" name="Mol. Phylogenet. Evol.">
        <title>Genome-scale phylogeny and comparative genomics of the fungal order Sordariales.</title>
        <authorList>
            <person name="Hensen N."/>
            <person name="Bonometti L."/>
            <person name="Westerberg I."/>
            <person name="Brannstrom I.O."/>
            <person name="Guillou S."/>
            <person name="Cros-Aarteil S."/>
            <person name="Calhoun S."/>
            <person name="Haridas S."/>
            <person name="Kuo A."/>
            <person name="Mondo S."/>
            <person name="Pangilinan J."/>
            <person name="Riley R."/>
            <person name="LaButti K."/>
            <person name="Andreopoulos B."/>
            <person name="Lipzen A."/>
            <person name="Chen C."/>
            <person name="Yan M."/>
            <person name="Daum C."/>
            <person name="Ng V."/>
            <person name="Clum A."/>
            <person name="Steindorff A."/>
            <person name="Ohm R.A."/>
            <person name="Martin F."/>
            <person name="Silar P."/>
            <person name="Natvig D.O."/>
            <person name="Lalanne C."/>
            <person name="Gautier V."/>
            <person name="Ament-Velasquez S.L."/>
            <person name="Kruys A."/>
            <person name="Hutchinson M.I."/>
            <person name="Powell A.J."/>
            <person name="Barry K."/>
            <person name="Miller A.N."/>
            <person name="Grigoriev I.V."/>
            <person name="Debuchy R."/>
            <person name="Gladieux P."/>
            <person name="Hiltunen Thoren M."/>
            <person name="Johannesson H."/>
        </authorList>
    </citation>
    <scope>NUCLEOTIDE SEQUENCE</scope>
    <source>
        <strain evidence="2">PSN243</strain>
    </source>
</reference>
<proteinExistence type="predicted"/>
<accession>A0AAV9H6F0</accession>
<evidence type="ECO:0000313" key="2">
    <source>
        <dbReference type="EMBL" id="KAK4455484.1"/>
    </source>
</evidence>
<evidence type="ECO:0000313" key="3">
    <source>
        <dbReference type="Proteomes" id="UP001321760"/>
    </source>
</evidence>
<reference evidence="2" key="2">
    <citation type="submission" date="2023-05" db="EMBL/GenBank/DDBJ databases">
        <authorList>
            <consortium name="Lawrence Berkeley National Laboratory"/>
            <person name="Steindorff A."/>
            <person name="Hensen N."/>
            <person name="Bonometti L."/>
            <person name="Westerberg I."/>
            <person name="Brannstrom I.O."/>
            <person name="Guillou S."/>
            <person name="Cros-Aarteil S."/>
            <person name="Calhoun S."/>
            <person name="Haridas S."/>
            <person name="Kuo A."/>
            <person name="Mondo S."/>
            <person name="Pangilinan J."/>
            <person name="Riley R."/>
            <person name="Labutti K."/>
            <person name="Andreopoulos B."/>
            <person name="Lipzen A."/>
            <person name="Chen C."/>
            <person name="Yanf M."/>
            <person name="Daum C."/>
            <person name="Ng V."/>
            <person name="Clum A."/>
            <person name="Ohm R."/>
            <person name="Martin F."/>
            <person name="Silar P."/>
            <person name="Natvig D."/>
            <person name="Lalanne C."/>
            <person name="Gautier V."/>
            <person name="Ament-Velasquez S.L."/>
            <person name="Kruys A."/>
            <person name="Hutchinson M.I."/>
            <person name="Powell A.J."/>
            <person name="Barry K."/>
            <person name="Miller A.N."/>
            <person name="Grigoriev I.V."/>
            <person name="Debuchy R."/>
            <person name="Gladieux P."/>
            <person name="Thoren M.H."/>
            <person name="Johannesson H."/>
        </authorList>
    </citation>
    <scope>NUCLEOTIDE SEQUENCE</scope>
    <source>
        <strain evidence="2">PSN243</strain>
    </source>
</reference>
<gene>
    <name evidence="2" type="ORF">QBC34DRAFT_390032</name>
</gene>
<feature type="region of interest" description="Disordered" evidence="1">
    <location>
        <begin position="1"/>
        <end position="83"/>
    </location>
</feature>
<protein>
    <submittedName>
        <fullName evidence="2">Uncharacterized protein</fullName>
    </submittedName>
</protein>
<sequence length="263" mass="29438">MSSRQSRTSTSTPTPTDLPSSLTPAGRPSPPPTDRSLPQTPTGQPSTPTPTGRPLPQTPTGRSLSRLSSQAATSSERLNPEPHIKTKDIAVFFPCLADLNGEQRGRYEGLKCSTRPGDPWIRVSVIQKYYPSITNFSRPVRLQWKILEDDSFLRHVGFTKTRNIKDTSTEFTIICDTYFKDGVDVLLHEPQHLTCVKRRARRTWQLVCKVGHCAVRVVRCLFTFLVHLGPGCWHSVTPCKRRIPAPKWCSNQSSTVGGQPSRY</sequence>
<name>A0AAV9H6F0_9PEZI</name>